<dbReference type="InterPro" id="IPR050539">
    <property type="entry name" value="ThrE_Dicarb/AminoAcid_Exp"/>
</dbReference>
<feature type="domain" description="Threonine/serine exporter-like N-terminal" evidence="8">
    <location>
        <begin position="22"/>
        <end position="258"/>
    </location>
</feature>
<accession>A0A0R1WZR2</accession>
<evidence type="ECO:0000313" key="9">
    <source>
        <dbReference type="EMBL" id="KRM19676.1"/>
    </source>
</evidence>
<dbReference type="eggNOG" id="COG2966">
    <property type="taxonomic scope" value="Bacteria"/>
</dbReference>
<sequence length="259" mass="28625">MAFGVSWGSEVLDKQIKVLTDAIMLAGKIMIENGADMTRVDDTLYRIARNGGIKNPKIFETTTGLMISVVDNNIAQVEPIQNHGIDLEKVARVNDVSREFQNKKLTVEQMYSKLKEIDQKVPVFAWHWQLLAAFIISSPLLMIYGGKWQDFLPAGIISVIGYSVYYIIKMNFKIRFVNEFLSSFTIGMLAVLAVKYHLGTQVDMLIIAAVMPLVPGVAIMNSVRDILAGHLLSGVARGVEALLTACAIGFGIALVLKFM</sequence>
<organism evidence="9 10">
    <name type="scientific">Ligilactobacillus hayakitensis DSM 18933 = JCM 14209</name>
    <dbReference type="NCBI Taxonomy" id="1423755"/>
    <lineage>
        <taxon>Bacteria</taxon>
        <taxon>Bacillati</taxon>
        <taxon>Bacillota</taxon>
        <taxon>Bacilli</taxon>
        <taxon>Lactobacillales</taxon>
        <taxon>Lactobacillaceae</taxon>
        <taxon>Ligilactobacillus</taxon>
    </lineage>
</organism>
<gene>
    <name evidence="9" type="ORF">FC40_GL001527</name>
</gene>
<dbReference type="GO" id="GO:0022857">
    <property type="term" value="F:transmembrane transporter activity"/>
    <property type="evidence" value="ECO:0007669"/>
    <property type="project" value="InterPro"/>
</dbReference>
<evidence type="ECO:0000259" key="8">
    <source>
        <dbReference type="Pfam" id="PF06738"/>
    </source>
</evidence>
<dbReference type="InterPro" id="IPR010619">
    <property type="entry name" value="ThrE-like_N"/>
</dbReference>
<proteinExistence type="inferred from homology"/>
<dbReference type="GO" id="GO:0005886">
    <property type="term" value="C:plasma membrane"/>
    <property type="evidence" value="ECO:0007669"/>
    <property type="project" value="UniProtKB-SubCell"/>
</dbReference>
<keyword evidence="5 7" id="KW-0472">Membrane</keyword>
<evidence type="ECO:0000256" key="4">
    <source>
        <dbReference type="ARBA" id="ARBA00022989"/>
    </source>
</evidence>
<dbReference type="PANTHER" id="PTHR34390:SF2">
    <property type="entry name" value="SUCCINATE TRANSPORTER SUBUNIT YJJP-RELATED"/>
    <property type="match status" value="1"/>
</dbReference>
<name>A0A0R1WZR2_9LACO</name>
<feature type="transmembrane region" description="Helical" evidence="7">
    <location>
        <begin position="180"/>
        <end position="198"/>
    </location>
</feature>
<keyword evidence="2" id="KW-1003">Cell membrane</keyword>
<evidence type="ECO:0000256" key="1">
    <source>
        <dbReference type="ARBA" id="ARBA00004651"/>
    </source>
</evidence>
<evidence type="ECO:0000256" key="2">
    <source>
        <dbReference type="ARBA" id="ARBA00022475"/>
    </source>
</evidence>
<dbReference type="Pfam" id="PF06738">
    <property type="entry name" value="ThrE"/>
    <property type="match status" value="1"/>
</dbReference>
<dbReference type="STRING" id="1423755.FC40_GL001527"/>
<keyword evidence="4 7" id="KW-1133">Transmembrane helix</keyword>
<comment type="similarity">
    <text evidence="6">Belongs to the ThrE exporter (TC 2.A.79) family.</text>
</comment>
<dbReference type="PATRIC" id="fig|1423755.3.peg.1616"/>
<keyword evidence="3 7" id="KW-0812">Transmembrane</keyword>
<comment type="subcellular location">
    <subcellularLocation>
        <location evidence="1">Cell membrane</location>
        <topology evidence="1">Multi-pass membrane protein</topology>
    </subcellularLocation>
</comment>
<dbReference type="EMBL" id="AZGD01000037">
    <property type="protein sequence ID" value="KRM19676.1"/>
    <property type="molecule type" value="Genomic_DNA"/>
</dbReference>
<evidence type="ECO:0000313" key="10">
    <source>
        <dbReference type="Proteomes" id="UP000051054"/>
    </source>
</evidence>
<feature type="transmembrane region" description="Helical" evidence="7">
    <location>
        <begin position="151"/>
        <end position="168"/>
    </location>
</feature>
<reference evidence="9 10" key="1">
    <citation type="journal article" date="2015" name="Genome Announc.">
        <title>Expanding the biotechnology potential of lactobacilli through comparative genomics of 213 strains and associated genera.</title>
        <authorList>
            <person name="Sun Z."/>
            <person name="Harris H.M."/>
            <person name="McCann A."/>
            <person name="Guo C."/>
            <person name="Argimon S."/>
            <person name="Zhang W."/>
            <person name="Yang X."/>
            <person name="Jeffery I.B."/>
            <person name="Cooney J.C."/>
            <person name="Kagawa T.F."/>
            <person name="Liu W."/>
            <person name="Song Y."/>
            <person name="Salvetti E."/>
            <person name="Wrobel A."/>
            <person name="Rasinkangas P."/>
            <person name="Parkhill J."/>
            <person name="Rea M.C."/>
            <person name="O'Sullivan O."/>
            <person name="Ritari J."/>
            <person name="Douillard F.P."/>
            <person name="Paul Ross R."/>
            <person name="Yang R."/>
            <person name="Briner A.E."/>
            <person name="Felis G.E."/>
            <person name="de Vos W.M."/>
            <person name="Barrangou R."/>
            <person name="Klaenhammer T.R."/>
            <person name="Caufield P.W."/>
            <person name="Cui Y."/>
            <person name="Zhang H."/>
            <person name="O'Toole P.W."/>
        </authorList>
    </citation>
    <scope>NUCLEOTIDE SEQUENCE [LARGE SCALE GENOMIC DNA]</scope>
    <source>
        <strain evidence="9 10">DSM 18933</strain>
    </source>
</reference>
<feature type="transmembrane region" description="Helical" evidence="7">
    <location>
        <begin position="204"/>
        <end position="223"/>
    </location>
</feature>
<feature type="transmembrane region" description="Helical" evidence="7">
    <location>
        <begin position="235"/>
        <end position="256"/>
    </location>
</feature>
<evidence type="ECO:0000256" key="6">
    <source>
        <dbReference type="ARBA" id="ARBA00034125"/>
    </source>
</evidence>
<feature type="transmembrane region" description="Helical" evidence="7">
    <location>
        <begin position="123"/>
        <end position="145"/>
    </location>
</feature>
<dbReference type="Proteomes" id="UP000051054">
    <property type="component" value="Unassembled WGS sequence"/>
</dbReference>
<keyword evidence="10" id="KW-1185">Reference proteome</keyword>
<protein>
    <submittedName>
        <fullName evidence="9">Integral membrane protein</fullName>
    </submittedName>
</protein>
<dbReference type="GO" id="GO:0015744">
    <property type="term" value="P:succinate transport"/>
    <property type="evidence" value="ECO:0007669"/>
    <property type="project" value="TreeGrafter"/>
</dbReference>
<dbReference type="AlphaFoldDB" id="A0A0R1WZR2"/>
<evidence type="ECO:0000256" key="7">
    <source>
        <dbReference type="SAM" id="Phobius"/>
    </source>
</evidence>
<evidence type="ECO:0000256" key="5">
    <source>
        <dbReference type="ARBA" id="ARBA00023136"/>
    </source>
</evidence>
<dbReference type="PANTHER" id="PTHR34390">
    <property type="entry name" value="UPF0442 PROTEIN YJJB-RELATED"/>
    <property type="match status" value="1"/>
</dbReference>
<comment type="caution">
    <text evidence="9">The sequence shown here is derived from an EMBL/GenBank/DDBJ whole genome shotgun (WGS) entry which is preliminary data.</text>
</comment>
<evidence type="ECO:0000256" key="3">
    <source>
        <dbReference type="ARBA" id="ARBA00022692"/>
    </source>
</evidence>